<evidence type="ECO:0000256" key="1">
    <source>
        <dbReference type="SAM" id="MobiDB-lite"/>
    </source>
</evidence>
<proteinExistence type="predicted"/>
<keyword evidence="3" id="KW-1185">Reference proteome</keyword>
<feature type="region of interest" description="Disordered" evidence="1">
    <location>
        <begin position="28"/>
        <end position="53"/>
    </location>
</feature>
<dbReference type="EMBL" id="WLCI01000005">
    <property type="protein sequence ID" value="MTB94513.1"/>
    <property type="molecule type" value="Genomic_DNA"/>
</dbReference>
<dbReference type="AlphaFoldDB" id="A0A6I3IVQ9"/>
<dbReference type="Proteomes" id="UP000433406">
    <property type="component" value="Unassembled WGS sequence"/>
</dbReference>
<protein>
    <submittedName>
        <fullName evidence="2">Uncharacterized protein</fullName>
    </submittedName>
</protein>
<evidence type="ECO:0000313" key="2">
    <source>
        <dbReference type="EMBL" id="MTB94513.1"/>
    </source>
</evidence>
<evidence type="ECO:0000313" key="3">
    <source>
        <dbReference type="Proteomes" id="UP000433406"/>
    </source>
</evidence>
<reference evidence="2 3" key="1">
    <citation type="submission" date="2019-10" db="EMBL/GenBank/DDBJ databases">
        <title>Nocardioides novel species isolated from the excrement of Marmot.</title>
        <authorList>
            <person name="Zhang G."/>
        </authorList>
    </citation>
    <scope>NUCLEOTIDE SEQUENCE [LARGE SCALE GENOMIC DNA]</scope>
    <source>
        <strain evidence="3">zg-579</strain>
    </source>
</reference>
<sequence>MRGSSPIQLTGVDQHCAVHHFIRVHGRRPAPEELERFGQDGGPQDRSGSRFGVSGAGGVALLARRGMARLIART</sequence>
<organism evidence="2 3">
    <name type="scientific">Nocardioides marmotae</name>
    <dbReference type="NCBI Taxonomy" id="2663857"/>
    <lineage>
        <taxon>Bacteria</taxon>
        <taxon>Bacillati</taxon>
        <taxon>Actinomycetota</taxon>
        <taxon>Actinomycetes</taxon>
        <taxon>Propionibacteriales</taxon>
        <taxon>Nocardioidaceae</taxon>
        <taxon>Nocardioides</taxon>
    </lineage>
</organism>
<gene>
    <name evidence="2" type="ORF">GGQ22_05405</name>
</gene>
<accession>A0A6I3IVQ9</accession>
<comment type="caution">
    <text evidence="2">The sequence shown here is derived from an EMBL/GenBank/DDBJ whole genome shotgun (WGS) entry which is preliminary data.</text>
</comment>
<feature type="compositionally biased region" description="Basic and acidic residues" evidence="1">
    <location>
        <begin position="29"/>
        <end position="38"/>
    </location>
</feature>
<dbReference type="RefSeq" id="WP_154611616.1">
    <property type="nucleotide sequence ID" value="NZ_CP053660.1"/>
</dbReference>
<name>A0A6I3IVQ9_9ACTN</name>